<accession>A0A7Y0A7L7</accession>
<reference evidence="1 2" key="1">
    <citation type="submission" date="2020-04" db="EMBL/GenBank/DDBJ databases">
        <title>Chryseobacterium sp. RJ-7-14 sp. nov., isolated from Jeju soil.</title>
        <authorList>
            <person name="Dahal R.H."/>
            <person name="Chaudhary D.K."/>
        </authorList>
    </citation>
    <scope>NUCLEOTIDE SEQUENCE [LARGE SCALE GENOMIC DNA]</scope>
    <source>
        <strain evidence="1 2">RJ-7-14</strain>
    </source>
</reference>
<comment type="caution">
    <text evidence="1">The sequence shown here is derived from an EMBL/GenBank/DDBJ whole genome shotgun (WGS) entry which is preliminary data.</text>
</comment>
<evidence type="ECO:0000313" key="1">
    <source>
        <dbReference type="EMBL" id="NML58144.1"/>
    </source>
</evidence>
<keyword evidence="2" id="KW-1185">Reference proteome</keyword>
<dbReference type="RefSeq" id="WP_169231499.1">
    <property type="nucleotide sequence ID" value="NZ_JABBGF010000002.1"/>
</dbReference>
<protein>
    <submittedName>
        <fullName evidence="1">Uncharacterized protein</fullName>
    </submittedName>
</protein>
<proteinExistence type="predicted"/>
<dbReference type="EMBL" id="JABBGF010000002">
    <property type="protein sequence ID" value="NML58144.1"/>
    <property type="molecule type" value="Genomic_DNA"/>
</dbReference>
<dbReference type="Proteomes" id="UP000552615">
    <property type="component" value="Unassembled WGS sequence"/>
</dbReference>
<organism evidence="1 2">
    <name type="scientific">Chryseobacterium cheonjiense</name>
    <dbReference type="NCBI Taxonomy" id="2728845"/>
    <lineage>
        <taxon>Bacteria</taxon>
        <taxon>Pseudomonadati</taxon>
        <taxon>Bacteroidota</taxon>
        <taxon>Flavobacteriia</taxon>
        <taxon>Flavobacteriales</taxon>
        <taxon>Weeksellaceae</taxon>
        <taxon>Chryseobacterium group</taxon>
        <taxon>Chryseobacterium</taxon>
    </lineage>
</organism>
<sequence>MVLFGFLSPKKYEETRKPYLSQISEVNQELFPAFCFIFFVSQFSGPPQIKKDAAAIGAKKTGGFDPQPPVFIETDDSFIV</sequence>
<dbReference type="AlphaFoldDB" id="A0A7Y0A7L7"/>
<evidence type="ECO:0000313" key="2">
    <source>
        <dbReference type="Proteomes" id="UP000552615"/>
    </source>
</evidence>
<name>A0A7Y0A7L7_9FLAO</name>
<gene>
    <name evidence="1" type="ORF">HHL20_12390</name>
</gene>